<dbReference type="EMBL" id="CP027306">
    <property type="protein sequence ID" value="AXE82218.1"/>
    <property type="molecule type" value="Genomic_DNA"/>
</dbReference>
<dbReference type="AlphaFoldDB" id="A0A2Z5JPJ0"/>
<dbReference type="Proteomes" id="UP000252698">
    <property type="component" value="Chromosome"/>
</dbReference>
<proteinExistence type="predicted"/>
<dbReference type="KEGG" id="sata:C5746_41155"/>
<evidence type="ECO:0000313" key="2">
    <source>
        <dbReference type="Proteomes" id="UP000252698"/>
    </source>
</evidence>
<dbReference type="RefSeq" id="WP_114248601.1">
    <property type="nucleotide sequence ID" value="NZ_CP027306.1"/>
</dbReference>
<protein>
    <submittedName>
        <fullName evidence="1">Uncharacterized protein</fullName>
    </submittedName>
</protein>
<gene>
    <name evidence="1" type="ORF">C5746_41155</name>
</gene>
<reference evidence="1 2" key="1">
    <citation type="journal article" date="2018" name="Front. Microbiol.">
        <title>Genome Sequencing of Streptomyces atratus SCSIOZH16 and Activation Production of Nocardamine via Metabolic Engineering.</title>
        <authorList>
            <person name="Li Y."/>
            <person name="Zhang C."/>
            <person name="Liu C."/>
            <person name="Ju J."/>
            <person name="Ma J."/>
        </authorList>
    </citation>
    <scope>NUCLEOTIDE SEQUENCE [LARGE SCALE GENOMIC DNA]</scope>
    <source>
        <strain evidence="1 2">SCSIO_ZH16</strain>
    </source>
</reference>
<organism evidence="1 2">
    <name type="scientific">Streptomyces atratus</name>
    <dbReference type="NCBI Taxonomy" id="1893"/>
    <lineage>
        <taxon>Bacteria</taxon>
        <taxon>Bacillati</taxon>
        <taxon>Actinomycetota</taxon>
        <taxon>Actinomycetes</taxon>
        <taxon>Kitasatosporales</taxon>
        <taxon>Streptomycetaceae</taxon>
        <taxon>Streptomyces</taxon>
    </lineage>
</organism>
<dbReference type="GeneID" id="95524642"/>
<sequence length="62" mass="6461">MNLIWAVDVAGGEPALILARAGHGQEVLHIPGRVVNRVGDGYRGEGNTGARDAIADGARIAW</sequence>
<accession>A0A2Z5JPJ0</accession>
<name>A0A2Z5JPJ0_STRAR</name>
<evidence type="ECO:0000313" key="1">
    <source>
        <dbReference type="EMBL" id="AXE82218.1"/>
    </source>
</evidence>